<evidence type="ECO:0000313" key="2">
    <source>
        <dbReference type="Proteomes" id="UP000812287"/>
    </source>
</evidence>
<evidence type="ECO:0000313" key="1">
    <source>
        <dbReference type="EMBL" id="KAG7445501.1"/>
    </source>
</evidence>
<sequence>MSVPVSLSSYTMDILCTHNIYLPYLAASSLAKVDIHSCIEDLASHFALLRDAPPTLQNLTMLLDEAVFGIWAALESSILDTNSLLDLARTVDRYISLPSTYSPPSHHPSPSTYANEKARRGSKLGSVLKLLDAAERRDARSKYNIFASQFNVLNSVITSLWTIFDSAVLLDCIPKLSYEPPQR</sequence>
<accession>A0A9P7VQD6</accession>
<dbReference type="OrthoDB" id="2870139at2759"/>
<reference evidence="1" key="1">
    <citation type="submission" date="2020-11" db="EMBL/GenBank/DDBJ databases">
        <title>Adaptations for nitrogen fixation in a non-lichenized fungal sporocarp promotes dispersal by wood-feeding termites.</title>
        <authorList>
            <consortium name="DOE Joint Genome Institute"/>
            <person name="Koch R.A."/>
            <person name="Yoon G."/>
            <person name="Arayal U."/>
            <person name="Lail K."/>
            <person name="Amirebrahimi M."/>
            <person name="Labutti K."/>
            <person name="Lipzen A."/>
            <person name="Riley R."/>
            <person name="Barry K."/>
            <person name="Henrissat B."/>
            <person name="Grigoriev I.V."/>
            <person name="Herr J.R."/>
            <person name="Aime M.C."/>
        </authorList>
    </citation>
    <scope>NUCLEOTIDE SEQUENCE</scope>
    <source>
        <strain evidence="1">MCA 3950</strain>
    </source>
</reference>
<proteinExistence type="predicted"/>
<comment type="caution">
    <text evidence="1">The sequence shown here is derived from an EMBL/GenBank/DDBJ whole genome shotgun (WGS) entry which is preliminary data.</text>
</comment>
<organism evidence="1 2">
    <name type="scientific">Guyanagaster necrorhizus</name>
    <dbReference type="NCBI Taxonomy" id="856835"/>
    <lineage>
        <taxon>Eukaryota</taxon>
        <taxon>Fungi</taxon>
        <taxon>Dikarya</taxon>
        <taxon>Basidiomycota</taxon>
        <taxon>Agaricomycotina</taxon>
        <taxon>Agaricomycetes</taxon>
        <taxon>Agaricomycetidae</taxon>
        <taxon>Agaricales</taxon>
        <taxon>Marasmiineae</taxon>
        <taxon>Physalacriaceae</taxon>
        <taxon>Guyanagaster</taxon>
    </lineage>
</organism>
<gene>
    <name evidence="1" type="ORF">BT62DRAFT_159041</name>
</gene>
<dbReference type="Proteomes" id="UP000812287">
    <property type="component" value="Unassembled WGS sequence"/>
</dbReference>
<dbReference type="AlphaFoldDB" id="A0A9P7VQD6"/>
<dbReference type="EMBL" id="MU250536">
    <property type="protein sequence ID" value="KAG7445501.1"/>
    <property type="molecule type" value="Genomic_DNA"/>
</dbReference>
<dbReference type="RefSeq" id="XP_043039001.1">
    <property type="nucleotide sequence ID" value="XM_043179888.1"/>
</dbReference>
<keyword evidence="2" id="KW-1185">Reference proteome</keyword>
<name>A0A9P7VQD6_9AGAR</name>
<dbReference type="GeneID" id="66102184"/>
<protein>
    <submittedName>
        <fullName evidence="1">Uncharacterized protein</fullName>
    </submittedName>
</protein>